<organism evidence="1 2">
    <name type="scientific">Bifidobacterium bombi DSM 19703</name>
    <dbReference type="NCBI Taxonomy" id="1341695"/>
    <lineage>
        <taxon>Bacteria</taxon>
        <taxon>Bacillati</taxon>
        <taxon>Actinomycetota</taxon>
        <taxon>Actinomycetes</taxon>
        <taxon>Bifidobacteriales</taxon>
        <taxon>Bifidobacteriaceae</taxon>
        <taxon>Bifidobacterium</taxon>
    </lineage>
</organism>
<accession>A0A086BNQ3</accession>
<dbReference type="AlphaFoldDB" id="A0A086BNQ3"/>
<dbReference type="STRING" id="1341695.BBOMB_1427"/>
<gene>
    <name evidence="1" type="ORF">BBOMB_1427</name>
</gene>
<proteinExistence type="predicted"/>
<reference evidence="1 2" key="1">
    <citation type="journal article" date="2014" name="Appl. Environ. Microbiol.">
        <title>Genomic encyclopedia of type strains of the genus Bifidobacterium.</title>
        <authorList>
            <person name="Milani C."/>
            <person name="Lugli G.A."/>
            <person name="Duranti S."/>
            <person name="Turroni F."/>
            <person name="Bottacini F."/>
            <person name="Mangifesta M."/>
            <person name="Sanchez B."/>
            <person name="Viappiani A."/>
            <person name="Mancabelli L."/>
            <person name="Taminiau B."/>
            <person name="Delcenserie V."/>
            <person name="Barrangou R."/>
            <person name="Margolles A."/>
            <person name="van Sinderen D."/>
            <person name="Ventura M."/>
        </authorList>
    </citation>
    <scope>NUCLEOTIDE SEQUENCE [LARGE SCALE GENOMIC DNA]</scope>
    <source>
        <strain evidence="1 2">DSM 19703</strain>
    </source>
</reference>
<sequence>MSTQCTSWAYRCRVGNATAKAVLLYLADRAPDDGTGAWPSVSTICKLRSSGSGAYATPSHIWKLTVSFDAATNAMQLWRQEGAPGPDSIEVWYGIWQWTRSLNVCQPG</sequence>
<dbReference type="Proteomes" id="UP000028730">
    <property type="component" value="Unassembled WGS sequence"/>
</dbReference>
<protein>
    <submittedName>
        <fullName evidence="1">Helix-turn-helix domain protein</fullName>
    </submittedName>
</protein>
<dbReference type="Pfam" id="PF13730">
    <property type="entry name" value="HTH_36"/>
    <property type="match status" value="1"/>
</dbReference>
<keyword evidence="2" id="KW-1185">Reference proteome</keyword>
<evidence type="ECO:0000313" key="1">
    <source>
        <dbReference type="EMBL" id="KFF30567.1"/>
    </source>
</evidence>
<name>A0A086BNQ3_9BIFI</name>
<dbReference type="EMBL" id="ATLK01000002">
    <property type="protein sequence ID" value="KFF30567.1"/>
    <property type="molecule type" value="Genomic_DNA"/>
</dbReference>
<evidence type="ECO:0000313" key="2">
    <source>
        <dbReference type="Proteomes" id="UP000028730"/>
    </source>
</evidence>
<comment type="caution">
    <text evidence="1">The sequence shown here is derived from an EMBL/GenBank/DDBJ whole genome shotgun (WGS) entry which is preliminary data.</text>
</comment>